<dbReference type="STRING" id="1052260.SAMN05660199_00317"/>
<proteinExistence type="predicted"/>
<dbReference type="Gene3D" id="3.40.50.1000">
    <property type="entry name" value="HAD superfamily/HAD-like"/>
    <property type="match status" value="1"/>
</dbReference>
<evidence type="ECO:0000313" key="2">
    <source>
        <dbReference type="Proteomes" id="UP000199088"/>
    </source>
</evidence>
<dbReference type="NCBIfam" id="TIGR01686">
    <property type="entry name" value="FkbH"/>
    <property type="match status" value="1"/>
</dbReference>
<dbReference type="InterPro" id="IPR010037">
    <property type="entry name" value="FkbH_domain"/>
</dbReference>
<gene>
    <name evidence="1" type="ORF">SAMN05660199_00317</name>
</gene>
<dbReference type="InterPro" id="IPR010033">
    <property type="entry name" value="HAD_SF_ppase_IIIC"/>
</dbReference>
<dbReference type="AlphaFoldDB" id="A0A1H0CII2"/>
<dbReference type="InterPro" id="IPR023214">
    <property type="entry name" value="HAD_sf"/>
</dbReference>
<dbReference type="Proteomes" id="UP000199088">
    <property type="component" value="Unassembled WGS sequence"/>
</dbReference>
<sequence>MSSPGAEALAVRHSLDRLEWQSRVLAEHPRRLDLLRLAPSWPTREIRVRVHRNTPVEYVTSLAGPFLAYAGLSAVFELSDYDDSLAALDAVDPGPDVEVVWLDHTRYDHLAADEVADWLIGRITALRTRTTAPVLVVDRPGDDDRARLLRDRLSGFGTVLPDVAVADLGAVAARLGDAFTDTRLQAVGGTALSSAATVLVAQRLGLRWLPVATGVRVKAVAVDLDMTLYDGVLGEDGPRGVTLTDGHADLQRVLRGLADDGVLLAVVSRNEPADVEELFRLRPDFPLRWSDFSARAVGWGAKSQGVAAVAADLRIAPDAVVFVDDNPGELAEVAAGTTVAGLVQAGDPRATATALGLFPGLHGHVRTTEDRLRATDLAAATTRAAAATTDPASYLASLDVRIDLALDAREDLDRVADLAARTNQFNVSLGRTPAAAFARWMAAADAGVVTARLRDRLSDSGLVAVVAGRRDDDGGLLVEEAFISCRALGRGVEDVLLAAAVERLLDLASTPGVRLRYRPGPRNEPARAWLRRRTADPVVDAADVLVDWGPQECRTVVADSPVTLHWEDRT</sequence>
<keyword evidence="2" id="KW-1185">Reference proteome</keyword>
<dbReference type="RefSeq" id="WP_091238390.1">
    <property type="nucleotide sequence ID" value="NZ_FNIR01000001.1"/>
</dbReference>
<dbReference type="SUPFAM" id="SSF56784">
    <property type="entry name" value="HAD-like"/>
    <property type="match status" value="1"/>
</dbReference>
<dbReference type="OrthoDB" id="323926at2"/>
<reference evidence="2" key="1">
    <citation type="submission" date="2016-10" db="EMBL/GenBank/DDBJ databases">
        <authorList>
            <person name="Varghese N."/>
            <person name="Submissions S."/>
        </authorList>
    </citation>
    <scope>NUCLEOTIDE SEQUENCE [LARGE SCALE GENOMIC DNA]</scope>
    <source>
        <strain evidence="2">DSM 45843</strain>
    </source>
</reference>
<organism evidence="1 2">
    <name type="scientific">Klenkia soli</name>
    <dbReference type="NCBI Taxonomy" id="1052260"/>
    <lineage>
        <taxon>Bacteria</taxon>
        <taxon>Bacillati</taxon>
        <taxon>Actinomycetota</taxon>
        <taxon>Actinomycetes</taxon>
        <taxon>Geodermatophilales</taxon>
        <taxon>Geodermatophilaceae</taxon>
        <taxon>Klenkia</taxon>
    </lineage>
</organism>
<name>A0A1H0CII2_9ACTN</name>
<dbReference type="EMBL" id="FNIR01000001">
    <property type="protein sequence ID" value="SDN57645.1"/>
    <property type="molecule type" value="Genomic_DNA"/>
</dbReference>
<protein>
    <submittedName>
        <fullName evidence="1">HAD-superfamily phosphatase, subfamily IIIC/FkbH-like domain-containing protein</fullName>
    </submittedName>
</protein>
<dbReference type="NCBIfam" id="TIGR01681">
    <property type="entry name" value="HAD-SF-IIIC"/>
    <property type="match status" value="1"/>
</dbReference>
<dbReference type="InterPro" id="IPR036412">
    <property type="entry name" value="HAD-like_sf"/>
</dbReference>
<accession>A0A1H0CII2</accession>
<evidence type="ECO:0000313" key="1">
    <source>
        <dbReference type="EMBL" id="SDN57645.1"/>
    </source>
</evidence>